<evidence type="ECO:0000256" key="7">
    <source>
        <dbReference type="ARBA" id="ARBA00023136"/>
    </source>
</evidence>
<dbReference type="PANTHER" id="PTHR30576:SF4">
    <property type="entry name" value="UNDECAPRENYL-PHOSPHATE GALACTOSE PHOSPHOTRANSFERASE"/>
    <property type="match status" value="1"/>
</dbReference>
<dbReference type="Proteomes" id="UP001197684">
    <property type="component" value="Unassembled WGS sequence"/>
</dbReference>
<dbReference type="AlphaFoldDB" id="A0A173RCZ2"/>
<evidence type="ECO:0000256" key="3">
    <source>
        <dbReference type="ARBA" id="ARBA00022475"/>
    </source>
</evidence>
<dbReference type="Proteomes" id="UP000261052">
    <property type="component" value="Unassembled WGS sequence"/>
</dbReference>
<keyword evidence="3" id="KW-1003">Cell membrane</keyword>
<dbReference type="EMBL" id="CZAJ01000010">
    <property type="protein sequence ID" value="CUO93475.1"/>
    <property type="molecule type" value="Genomic_DNA"/>
</dbReference>
<reference evidence="12" key="7">
    <citation type="submission" date="2021-10" db="EMBL/GenBank/DDBJ databases">
        <title>Collection of gut derived symbiotic bacterial strains cultured from healthy donors.</title>
        <authorList>
            <person name="Lin H."/>
            <person name="Littmann E."/>
            <person name="Kohout C."/>
            <person name="Pamer E.G."/>
        </authorList>
    </citation>
    <scope>NUCLEOTIDE SEQUENCE</scope>
    <source>
        <strain evidence="13">DFI.7.28A</strain>
        <strain evidence="12">DFI.9.42</strain>
    </source>
</reference>
<evidence type="ECO:0000313" key="22">
    <source>
        <dbReference type="Proteomes" id="UP000260642"/>
    </source>
</evidence>
<protein>
    <submittedName>
        <fullName evidence="10">Putative colanic biosynthesis UDP-glucose lipid carrier transferase</fullName>
    </submittedName>
    <submittedName>
        <fullName evidence="12">Sugar transferase</fullName>
    </submittedName>
</protein>
<feature type="transmembrane region" description="Helical" evidence="8">
    <location>
        <begin position="85"/>
        <end position="103"/>
    </location>
</feature>
<dbReference type="EMBL" id="CYXM01000001">
    <property type="protein sequence ID" value="CUM75238.1"/>
    <property type="molecule type" value="Genomic_DNA"/>
</dbReference>
<evidence type="ECO:0000256" key="2">
    <source>
        <dbReference type="ARBA" id="ARBA00006464"/>
    </source>
</evidence>
<evidence type="ECO:0000313" key="13">
    <source>
        <dbReference type="EMBL" id="MCB6959906.1"/>
    </source>
</evidence>
<dbReference type="EMBL" id="JAJCJK010000007">
    <property type="protein sequence ID" value="MCB6938009.1"/>
    <property type="molecule type" value="Genomic_DNA"/>
</dbReference>
<gene>
    <name evidence="10" type="primary">wcaJ_1</name>
    <name evidence="18" type="ORF">DWX06_07575</name>
    <name evidence="17" type="ORF">DXB72_03460</name>
    <name evidence="16" type="ORF">DXD13_02285</name>
    <name evidence="15" type="ORF">DXD95_02065</name>
    <name evidence="11" type="ORF">ERS852497_01329</name>
    <name evidence="10" type="ORF">ERS852580_00407</name>
    <name evidence="19" type="ORF">FYL37_07695</name>
    <name evidence="14" type="ORF">G4312_04510</name>
    <name evidence="12" type="ORF">LIZ56_06230</name>
    <name evidence="13" type="ORF">LIZ82_03185</name>
</gene>
<evidence type="ECO:0000313" key="25">
    <source>
        <dbReference type="Proteomes" id="UP000284296"/>
    </source>
</evidence>
<evidence type="ECO:0000313" key="26">
    <source>
        <dbReference type="Proteomes" id="UP000324325"/>
    </source>
</evidence>
<evidence type="ECO:0000313" key="11">
    <source>
        <dbReference type="EMBL" id="CUO93475.1"/>
    </source>
</evidence>
<dbReference type="Pfam" id="PF13727">
    <property type="entry name" value="CoA_binding_3"/>
    <property type="match status" value="1"/>
</dbReference>
<dbReference type="Proteomes" id="UP000324325">
    <property type="component" value="Unassembled WGS sequence"/>
</dbReference>
<dbReference type="OrthoDB" id="9808602at2"/>
<dbReference type="Proteomes" id="UP001193756">
    <property type="component" value="Unassembled WGS sequence"/>
</dbReference>
<dbReference type="Proteomes" id="UP000260642">
    <property type="component" value="Unassembled WGS sequence"/>
</dbReference>
<evidence type="ECO:0000259" key="9">
    <source>
        <dbReference type="Pfam" id="PF02397"/>
    </source>
</evidence>
<evidence type="ECO:0000256" key="5">
    <source>
        <dbReference type="ARBA" id="ARBA00022692"/>
    </source>
</evidence>
<dbReference type="InterPro" id="IPR003362">
    <property type="entry name" value="Bact_transf"/>
</dbReference>
<reference evidence="14" key="6">
    <citation type="submission" date="2020-02" db="EMBL/GenBank/DDBJ databases">
        <authorList>
            <person name="Littmann E."/>
            <person name="Sorbara M."/>
        </authorList>
    </citation>
    <scope>NUCLEOTIDE SEQUENCE</scope>
    <source>
        <strain evidence="14">MSK.16.45</strain>
    </source>
</reference>
<keyword evidence="4 10" id="KW-0808">Transferase</keyword>
<organism evidence="10 21">
    <name type="scientific">Agathobacter rectalis</name>
    <dbReference type="NCBI Taxonomy" id="39491"/>
    <lineage>
        <taxon>Bacteria</taxon>
        <taxon>Bacillati</taxon>
        <taxon>Bacillota</taxon>
        <taxon>Clostridia</taxon>
        <taxon>Lachnospirales</taxon>
        <taxon>Lachnospiraceae</taxon>
        <taxon>Agathobacter</taxon>
    </lineage>
</organism>
<feature type="transmembrane region" description="Helical" evidence="8">
    <location>
        <begin position="109"/>
        <end position="129"/>
    </location>
</feature>
<reference evidence="19 26" key="3">
    <citation type="submission" date="2019-08" db="EMBL/GenBank/DDBJ databases">
        <authorList>
            <person name="Duncan S."/>
            <person name="Walker A."/>
        </authorList>
    </citation>
    <scope>NUCLEOTIDE SEQUENCE [LARGE SCALE GENOMIC DNA]</scope>
    <source>
        <strain evidence="19 26">L2-21</strain>
    </source>
</reference>
<evidence type="ECO:0000313" key="24">
    <source>
        <dbReference type="Proteomes" id="UP000261052"/>
    </source>
</evidence>
<feature type="transmembrane region" description="Helical" evidence="8">
    <location>
        <begin position="7"/>
        <end position="26"/>
    </location>
</feature>
<evidence type="ECO:0000313" key="17">
    <source>
        <dbReference type="EMBL" id="RGN25569.1"/>
    </source>
</evidence>
<dbReference type="EMBL" id="JAAIMP010000004">
    <property type="protein sequence ID" value="NSC76557.1"/>
    <property type="molecule type" value="Genomic_DNA"/>
</dbReference>
<accession>A0A173RCZ2</accession>
<dbReference type="EMBL" id="QRXG01000010">
    <property type="protein sequence ID" value="RGT81561.1"/>
    <property type="molecule type" value="Genomic_DNA"/>
</dbReference>
<evidence type="ECO:0000313" key="10">
    <source>
        <dbReference type="EMBL" id="CUM75238.1"/>
    </source>
</evidence>
<evidence type="ECO:0000256" key="4">
    <source>
        <dbReference type="ARBA" id="ARBA00022679"/>
    </source>
</evidence>
<dbReference type="GO" id="GO:0016780">
    <property type="term" value="F:phosphotransferase activity, for other substituted phosphate groups"/>
    <property type="evidence" value="ECO:0007669"/>
    <property type="project" value="TreeGrafter"/>
</dbReference>
<keyword evidence="5 8" id="KW-0812">Transmembrane</keyword>
<comment type="similarity">
    <text evidence="2">Belongs to the bacterial sugar transferase family.</text>
</comment>
<dbReference type="Proteomes" id="UP000284296">
    <property type="component" value="Unassembled WGS sequence"/>
</dbReference>
<dbReference type="EMBL" id="QSQP01000002">
    <property type="protein sequence ID" value="RGK45052.1"/>
    <property type="molecule type" value="Genomic_DNA"/>
</dbReference>
<evidence type="ECO:0000313" key="19">
    <source>
        <dbReference type="EMBL" id="TYL58085.1"/>
    </source>
</evidence>
<evidence type="ECO:0000313" key="16">
    <source>
        <dbReference type="EMBL" id="RGK45052.1"/>
    </source>
</evidence>
<dbReference type="Proteomes" id="UP001197741">
    <property type="component" value="Unassembled WGS sequence"/>
</dbReference>
<dbReference type="Pfam" id="PF02397">
    <property type="entry name" value="Bac_transf"/>
    <property type="match status" value="2"/>
</dbReference>
<dbReference type="EMBL" id="VSTG01000008">
    <property type="protein sequence ID" value="TYL58085.1"/>
    <property type="molecule type" value="Genomic_DNA"/>
</dbReference>
<reference evidence="19 26" key="4">
    <citation type="submission" date="2019-09" db="EMBL/GenBank/DDBJ databases">
        <title>Strain-level analysis of Eubacterium rectale using genomes from metagenomes.</title>
        <authorList>
            <person name="Karcher N."/>
            <person name="Segata N."/>
        </authorList>
    </citation>
    <scope>NUCLEOTIDE SEQUENCE [LARGE SCALE GENOMIC DNA]</scope>
    <source>
        <strain evidence="19 26">L2-21</strain>
    </source>
</reference>
<dbReference type="Proteomes" id="UP000095673">
    <property type="component" value="Unassembled WGS sequence"/>
</dbReference>
<reference evidence="14" key="5">
    <citation type="journal article" date="2020" name="Cell Host Microbe">
        <title>Functional and Genomic Variation between Human-Derived Isolates of Lachnospiraceae Reveals Inter- and Intra-Species Diversity.</title>
        <authorList>
            <person name="Sorbara M.T."/>
            <person name="Littmann E.R."/>
            <person name="Fontana E."/>
            <person name="Moody T.U."/>
            <person name="Kohout C.E."/>
            <person name="Gjonbalaj M."/>
            <person name="Eaton V."/>
            <person name="Seok R."/>
            <person name="Leiner I.M."/>
            <person name="Pamer E.G."/>
        </authorList>
    </citation>
    <scope>NUCLEOTIDE SEQUENCE</scope>
    <source>
        <strain evidence="14">MSK.16.45</strain>
    </source>
</reference>
<dbReference type="EMBL" id="JAJCJQ010000002">
    <property type="protein sequence ID" value="MCB6959906.1"/>
    <property type="molecule type" value="Genomic_DNA"/>
</dbReference>
<feature type="domain" description="Bacterial sugar transferase" evidence="9">
    <location>
        <begin position="277"/>
        <end position="456"/>
    </location>
</feature>
<comment type="subcellular location">
    <subcellularLocation>
        <location evidence="1">Cell membrane</location>
    </subcellularLocation>
</comment>
<reference evidence="22 23" key="2">
    <citation type="submission" date="2018-08" db="EMBL/GenBank/DDBJ databases">
        <title>A genome reference for cultivated species of the human gut microbiota.</title>
        <authorList>
            <person name="Zou Y."/>
            <person name="Xue W."/>
            <person name="Luo G."/>
        </authorList>
    </citation>
    <scope>NUCLEOTIDE SEQUENCE [LARGE SCALE GENOMIC DNA]</scope>
    <source>
        <strain evidence="18 25">AF18-16LB</strain>
        <strain evidence="17 23">OM05-6AA</strain>
        <strain evidence="16 24">TF11-15AC</strain>
        <strain evidence="15 22">TM10-3</strain>
    </source>
</reference>
<evidence type="ECO:0000313" key="20">
    <source>
        <dbReference type="Proteomes" id="UP000095602"/>
    </source>
</evidence>
<evidence type="ECO:0000313" key="18">
    <source>
        <dbReference type="EMBL" id="RGT81561.1"/>
    </source>
</evidence>
<keyword evidence="7 8" id="KW-0472">Membrane</keyword>
<evidence type="ECO:0000313" key="12">
    <source>
        <dbReference type="EMBL" id="MCB6938009.1"/>
    </source>
</evidence>
<dbReference type="RefSeq" id="WP_081021589.1">
    <property type="nucleotide sequence ID" value="NZ_CYXM01000001.1"/>
</dbReference>
<evidence type="ECO:0000313" key="14">
    <source>
        <dbReference type="EMBL" id="NSC76557.1"/>
    </source>
</evidence>
<sequence length="709" mass="81851">MNSKKSIVRYIEVFLDVMVMFTSYLIANRIKFGFFRTGLINRTEHYLTLFLLEFAVYVVVYFVAFRNDNIVNRKLFQEIYAVGKMYAYIIVLTSGCIYFAKMGEYYSRVQMLITFIISPIATVIVRQIFKRLVTKEYHRSGANEKIMLVTTSDQVENVIKIIKTTRNWDFRISNIAIVDCDRTGQIIDKIEIVANGDNLMEVLATAEIDSVFVHLPNGYVFDQKAFVTAVNDMGKTVYLNVNEYEMKIGERRLDFLGRYAVVTWKNKTYRLRYLLAKKGFDLIFGLFGSLLIIPVWIFAFIGKLVTGDLGPVIITIVRVGKNGRRFYYHKFRTMYMDAVSRCDKWIMEGKKGVDPRYTPVGWILKKTKLENLPSTWNVLWGDMSIVGNPAPSLPEFLDYSDYHRKSLSVKPGVFGFWQAYADNGERLSEEEQSEFDREYILNCTLGLDIRIVFRIICPFCKSIPKAKFSSNALAHDEMKMLDVILNERKPLRYRSVVLEKQERPSFVIYKMLKRLADIVLSALALIVLSPVFIVLGICVKLSDGGSVFYGHTRIGYKGKKISVYKFRSMKTNAGDLEKILTPEQLEQYVKEFKIDNDPRITKIGGFLRKTSLDELPQLINILKGELSIVGPRPIVEKETEIYGSDIAKLLSVKPGLTGYWQAYARNNATYESGERQRMEMYYVEHCSLWLDIKILFRTVFSVIRKDGAQ</sequence>
<proteinExistence type="inferred from homology"/>
<keyword evidence="6 8" id="KW-1133">Transmembrane helix</keyword>
<feature type="domain" description="Bacterial sugar transferase" evidence="9">
    <location>
        <begin position="513"/>
        <end position="703"/>
    </location>
</feature>
<dbReference type="PANTHER" id="PTHR30576">
    <property type="entry name" value="COLANIC BIOSYNTHESIS UDP-GLUCOSE LIPID CARRIER TRANSFERASE"/>
    <property type="match status" value="1"/>
</dbReference>
<dbReference type="EMBL" id="QSUG01000002">
    <property type="protein sequence ID" value="RGN25569.1"/>
    <property type="molecule type" value="Genomic_DNA"/>
</dbReference>
<evidence type="ECO:0000256" key="6">
    <source>
        <dbReference type="ARBA" id="ARBA00022989"/>
    </source>
</evidence>
<name>A0A173RCZ2_9FIRM</name>
<dbReference type="GO" id="GO:0005886">
    <property type="term" value="C:plasma membrane"/>
    <property type="evidence" value="ECO:0007669"/>
    <property type="project" value="UniProtKB-SubCell"/>
</dbReference>
<feature type="transmembrane region" description="Helical" evidence="8">
    <location>
        <begin position="46"/>
        <end position="64"/>
    </location>
</feature>
<evidence type="ECO:0000313" key="23">
    <source>
        <dbReference type="Proteomes" id="UP000260970"/>
    </source>
</evidence>
<dbReference type="Proteomes" id="UP000095602">
    <property type="component" value="Unassembled WGS sequence"/>
</dbReference>
<evidence type="ECO:0000256" key="1">
    <source>
        <dbReference type="ARBA" id="ARBA00004236"/>
    </source>
</evidence>
<dbReference type="EMBL" id="QSOB01000002">
    <property type="protein sequence ID" value="RGI70474.1"/>
    <property type="molecule type" value="Genomic_DNA"/>
</dbReference>
<evidence type="ECO:0000256" key="8">
    <source>
        <dbReference type="SAM" id="Phobius"/>
    </source>
</evidence>
<evidence type="ECO:0000313" key="15">
    <source>
        <dbReference type="EMBL" id="RGI70474.1"/>
    </source>
</evidence>
<feature type="transmembrane region" description="Helical" evidence="8">
    <location>
        <begin position="518"/>
        <end position="537"/>
    </location>
</feature>
<evidence type="ECO:0000313" key="21">
    <source>
        <dbReference type="Proteomes" id="UP000095673"/>
    </source>
</evidence>
<feature type="transmembrane region" description="Helical" evidence="8">
    <location>
        <begin position="279"/>
        <end position="298"/>
    </location>
</feature>
<dbReference type="Proteomes" id="UP000260970">
    <property type="component" value="Unassembled WGS sequence"/>
</dbReference>
<reference evidence="20 21" key="1">
    <citation type="submission" date="2015-09" db="EMBL/GenBank/DDBJ databases">
        <authorList>
            <consortium name="Pathogen Informatics"/>
        </authorList>
    </citation>
    <scope>NUCLEOTIDE SEQUENCE [LARGE SCALE GENOMIC DNA]</scope>
    <source>
        <strain evidence="11 20">2789STDY5834884</strain>
        <strain evidence="10 21">2789STDY5834968</strain>
    </source>
</reference>